<protein>
    <submittedName>
        <fullName evidence="1">Uncharacterized protein</fullName>
    </submittedName>
</protein>
<accession>A0A932EPL6</accession>
<dbReference type="EMBL" id="JACPNR010000004">
    <property type="protein sequence ID" value="MBI2677833.1"/>
    <property type="molecule type" value="Genomic_DNA"/>
</dbReference>
<sequence>MAELVDLAYRRIRGTKEWKQEQERVRAAWGVIEERMMEMGVRPLTLEGNEPSPAAREEHSRFLAAIGITLKPAEAARAVRAARLMRLLAEHGQVSRAMCQERRADGRQCRYPVSEGEAMCRAHAEWKAGALGLLPFPDDALGLQRLMAKLLSGLLYEGMDAAKARVAADVCRTMRQNLERCALEADQAEREFFL</sequence>
<proteinExistence type="predicted"/>
<reference evidence="1" key="1">
    <citation type="submission" date="2020-07" db="EMBL/GenBank/DDBJ databases">
        <title>Huge and variable diversity of episymbiotic CPR bacteria and DPANN archaea in groundwater ecosystems.</title>
        <authorList>
            <person name="He C.Y."/>
            <person name="Keren R."/>
            <person name="Whittaker M."/>
            <person name="Farag I.F."/>
            <person name="Doudna J."/>
            <person name="Cate J.H.D."/>
            <person name="Banfield J.F."/>
        </authorList>
    </citation>
    <scope>NUCLEOTIDE SEQUENCE</scope>
    <source>
        <strain evidence="1">NC_groundwater_580_Pr5_B-0.1um_64_19</strain>
    </source>
</reference>
<organism evidence="1 2">
    <name type="scientific">Candidatus Korobacter versatilis</name>
    <dbReference type="NCBI Taxonomy" id="658062"/>
    <lineage>
        <taxon>Bacteria</taxon>
        <taxon>Pseudomonadati</taxon>
        <taxon>Acidobacteriota</taxon>
        <taxon>Terriglobia</taxon>
        <taxon>Terriglobales</taxon>
        <taxon>Candidatus Korobacteraceae</taxon>
        <taxon>Candidatus Korobacter</taxon>
    </lineage>
</organism>
<name>A0A932EPL6_9BACT</name>
<evidence type="ECO:0000313" key="1">
    <source>
        <dbReference type="EMBL" id="MBI2677833.1"/>
    </source>
</evidence>
<dbReference type="Proteomes" id="UP000779809">
    <property type="component" value="Unassembled WGS sequence"/>
</dbReference>
<dbReference type="AlphaFoldDB" id="A0A932EPL6"/>
<evidence type="ECO:0000313" key="2">
    <source>
        <dbReference type="Proteomes" id="UP000779809"/>
    </source>
</evidence>
<gene>
    <name evidence="1" type="ORF">HYX28_03535</name>
</gene>
<comment type="caution">
    <text evidence="1">The sequence shown here is derived from an EMBL/GenBank/DDBJ whole genome shotgun (WGS) entry which is preliminary data.</text>
</comment>